<reference evidence="1" key="1">
    <citation type="journal article" date="2000" name="DNA Res.">
        <title>Structural analysis of Arabidopsis thaliana chromosome 3. II. Sequence features of the 4,251,695 bp regions covered by 90 P1, TAC and BAC clones.</title>
        <authorList>
            <person name="Nakamura Y."/>
        </authorList>
    </citation>
    <scope>NUCLEOTIDE SEQUENCE [LARGE SCALE GENOMIC DNA]</scope>
</reference>
<dbReference type="AlphaFoldDB" id="Q9LI67"/>
<proteinExistence type="predicted"/>
<protein>
    <submittedName>
        <fullName evidence="1">Uncharacterized protein</fullName>
    </submittedName>
</protein>
<organism evidence="1">
    <name type="scientific">Arabidopsis thaliana</name>
    <name type="common">Mouse-ear cress</name>
    <dbReference type="NCBI Taxonomy" id="3702"/>
    <lineage>
        <taxon>Eukaryota</taxon>
        <taxon>Viridiplantae</taxon>
        <taxon>Streptophyta</taxon>
        <taxon>Embryophyta</taxon>
        <taxon>Tracheophyta</taxon>
        <taxon>Spermatophyta</taxon>
        <taxon>Magnoliopsida</taxon>
        <taxon>eudicotyledons</taxon>
        <taxon>Gunneridae</taxon>
        <taxon>Pentapetalae</taxon>
        <taxon>rosids</taxon>
        <taxon>malvids</taxon>
        <taxon>Brassicales</taxon>
        <taxon>Brassicaceae</taxon>
        <taxon>Camelineae</taxon>
        <taxon>Arabidopsis</taxon>
    </lineage>
</organism>
<reference key="2">
    <citation type="journal article" date="2000" name="Nature">
        <title>Sequence and analysis of chromosome 3 of the plant Arabidopsis thaliana.</title>
        <authorList>
            <consortium name="European Union Chromosome 3 Arabidopsis Sequencing Consortium"/>
            <consortium name="Institute for Genomic Research"/>
            <consortium name="Kazusa DNA Research Institute"/>
            <person name="Salanoubat M."/>
            <person name="Lemcke K."/>
            <person name="Rieger M."/>
            <person name="Ansorge W."/>
            <person name="Unseld M."/>
            <person name="Fartmann B."/>
            <person name="Valle G."/>
            <person name="Blocker H."/>
            <person name="Perez-Alonso M."/>
            <person name="Obermaier B."/>
            <person name="Delseny M."/>
            <person name="Boutry M."/>
            <person name="Grivell L.A."/>
            <person name="Mache R."/>
            <person name="Puigdomenech P."/>
            <person name="De Simone V."/>
            <person name="Choisne N."/>
            <person name="Artiguenave F."/>
            <person name="Robert C."/>
            <person name="Brottier P."/>
            <person name="Wincker P."/>
            <person name="Cattolico L."/>
            <person name="Weissenbach J."/>
            <person name="Saurin W."/>
            <person name="Quetier F."/>
            <person name="Schafer M."/>
            <person name="Muller-Auer S."/>
            <person name="Gabel C."/>
            <person name="Fuchs M."/>
            <person name="Benes V."/>
            <person name="Wurmbach E."/>
            <person name="Drzonek H."/>
            <person name="Erfle H."/>
            <person name="Jordan N."/>
            <person name="Bangert S."/>
            <person name="Wiedelmann R."/>
            <person name="Kranz H."/>
            <person name="Voss H."/>
            <person name="Holland R."/>
            <person name="Brandt P."/>
            <person name="Nyakatura G."/>
            <person name="Vezzi A."/>
            <person name="D'Angelo M."/>
            <person name="Pallavicini A."/>
            <person name="Toppo S."/>
            <person name="Simionati B."/>
            <person name="Conrad A."/>
            <person name="Hornischer K."/>
            <person name="Kauer G."/>
            <person name="Lohnert T.H."/>
            <person name="Nordsiek G."/>
            <person name="Reichelt J."/>
            <person name="Scharfe M."/>
            <person name="Schon O."/>
            <person name="Bargues M."/>
            <person name="Terol J."/>
            <person name="Climent J."/>
            <person name="Navarro P."/>
            <person name="Collado C."/>
            <person name="Perez-Perez A."/>
            <person name="Ottenwalder B."/>
            <person name="Duchemin D."/>
            <person name="Cooke R."/>
            <person name="Laudie M."/>
            <person name="Berger-Llauro C."/>
            <person name="Purnelle B."/>
            <person name="Masuy D."/>
            <person name="de Haan M."/>
            <person name="Maarse A.C."/>
            <person name="Alcaraz J.P."/>
            <person name="Cottet A."/>
            <person name="Casacuberta E."/>
            <person name="Monfort A."/>
            <person name="Argiriou A."/>
            <person name="flores M."/>
            <person name="Liguori R."/>
            <person name="Vitale D."/>
            <person name="Mannhaupt G."/>
            <person name="Haase D."/>
            <person name="Schoof H."/>
            <person name="Rudd S."/>
            <person name="Zaccaria P."/>
            <person name="Mewes H.W."/>
            <person name="Mayer K.F."/>
            <person name="Kaul S."/>
            <person name="Town C.D."/>
            <person name="Koo H.L."/>
            <person name="Tallon L.J."/>
            <person name="Jenkins J."/>
            <person name="Rooney T."/>
            <person name="Rizzo M."/>
            <person name="Walts A."/>
            <person name="Utterback T."/>
            <person name="Fujii C.Y."/>
            <person name="Shea T.P."/>
            <person name="Creasy T.H."/>
            <person name="Haas B."/>
            <person name="Maiti R."/>
            <person name="Wu D."/>
            <person name="Peterson J."/>
            <person name="Van Aken S."/>
            <person name="Pai G."/>
            <person name="Militscher J."/>
            <person name="Sellers P."/>
            <person name="Gill J.E."/>
            <person name="Feldblyum T.V."/>
            <person name="Preuss D."/>
            <person name="Lin X."/>
            <person name="Nierman W.C."/>
            <person name="Salzberg S.L."/>
            <person name="White O."/>
            <person name="Venter J.C."/>
            <person name="Fraser C.M."/>
            <person name="Kaneko T."/>
            <person name="Nakamura Y."/>
            <person name="Sato S."/>
            <person name="Kato T."/>
            <person name="Asamizu E."/>
            <person name="Sasamoto S."/>
            <person name="Kimura T."/>
            <person name="Idesawa K."/>
            <person name="Kawashima K."/>
            <person name="Kishida Y."/>
            <person name="Kiyokawa C."/>
            <person name="Kohara M."/>
            <person name="Matsumoto M."/>
            <person name="Matsuno A."/>
            <person name="Muraki A."/>
            <person name="Nakayama S."/>
            <person name="Nakazaki N."/>
            <person name="Shinpo S."/>
            <person name="Takeuchi C."/>
            <person name="Wada T."/>
            <person name="Watanabe A."/>
            <person name="Yamada M."/>
            <person name="Yasuda M."/>
            <person name="Tabata S."/>
        </authorList>
    </citation>
    <scope>NUCLEOTIDE SEQUENCE [LARGE SCALE GENOMIC DNA]</scope>
    <source>
        <strain>cv. Columbia</strain>
    </source>
</reference>
<dbReference type="EMBL" id="AP001314">
    <property type="protein sequence ID" value="BAB02233.1"/>
    <property type="molecule type" value="Genomic_DNA"/>
</dbReference>
<name>Q9LI67_ARATH</name>
<dbReference type="ExpressionAtlas" id="Q9LI67">
    <property type="expression patterns" value="baseline and differential"/>
</dbReference>
<sequence>MLLKFWGVTGIVTPCFQEYGGACGEVSKNDLDTYVIKVHLSFWSNILGWVTFREVIVGTILLDMVYRPSDRGGPMGPEKKLGPTDRGDRCVTSGLESNLDECGVKKDHTIGGDGLGAQRGRYEQLVGVNCNTMVSRIW</sequence>
<accession>Q9LI67</accession>
<evidence type="ECO:0000313" key="1">
    <source>
        <dbReference type="EMBL" id="BAB02233.1"/>
    </source>
</evidence>